<name>L5M990_MYODS</name>
<keyword evidence="4" id="KW-1185">Reference proteome</keyword>
<dbReference type="Proteomes" id="UP000010556">
    <property type="component" value="Unassembled WGS sequence"/>
</dbReference>
<evidence type="ECO:0000256" key="2">
    <source>
        <dbReference type="SAM" id="MobiDB-lite"/>
    </source>
</evidence>
<evidence type="ECO:0000313" key="3">
    <source>
        <dbReference type="EMBL" id="ELK34936.1"/>
    </source>
</evidence>
<organism evidence="3 4">
    <name type="scientific">Myotis davidii</name>
    <name type="common">David's myotis</name>
    <dbReference type="NCBI Taxonomy" id="225400"/>
    <lineage>
        <taxon>Eukaryota</taxon>
        <taxon>Metazoa</taxon>
        <taxon>Chordata</taxon>
        <taxon>Craniata</taxon>
        <taxon>Vertebrata</taxon>
        <taxon>Euteleostomi</taxon>
        <taxon>Mammalia</taxon>
        <taxon>Eutheria</taxon>
        <taxon>Laurasiatheria</taxon>
        <taxon>Chiroptera</taxon>
        <taxon>Yangochiroptera</taxon>
        <taxon>Vespertilionidae</taxon>
        <taxon>Myotis</taxon>
    </lineage>
</organism>
<dbReference type="GO" id="GO:0030010">
    <property type="term" value="P:establishment of cell polarity"/>
    <property type="evidence" value="ECO:0007669"/>
    <property type="project" value="TreeGrafter"/>
</dbReference>
<dbReference type="GO" id="GO:0005813">
    <property type="term" value="C:centrosome"/>
    <property type="evidence" value="ECO:0007669"/>
    <property type="project" value="InterPro"/>
</dbReference>
<proteinExistence type="predicted"/>
<dbReference type="InterPro" id="IPR031887">
    <property type="entry name" value="SDCCAG8"/>
</dbReference>
<dbReference type="GO" id="GO:0005814">
    <property type="term" value="C:centriole"/>
    <property type="evidence" value="ECO:0007669"/>
    <property type="project" value="TreeGrafter"/>
</dbReference>
<dbReference type="Pfam" id="PF15964">
    <property type="entry name" value="CCCAP"/>
    <property type="match status" value="1"/>
</dbReference>
<feature type="region of interest" description="Disordered" evidence="2">
    <location>
        <begin position="80"/>
        <end position="109"/>
    </location>
</feature>
<gene>
    <name evidence="3" type="ORF">MDA_GLEAN10008646</name>
</gene>
<dbReference type="eggNOG" id="ENOG502R5XE">
    <property type="taxonomic scope" value="Eukaryota"/>
</dbReference>
<accession>L5M990</accession>
<dbReference type="PANTHER" id="PTHR34343">
    <property type="entry name" value="SEROLOGICALLY DEFINED COLON CANCER ANTIGEN 8"/>
    <property type="match status" value="1"/>
</dbReference>
<protein>
    <submittedName>
        <fullName evidence="3">Serologically defined colon cancer antigen 8</fullName>
    </submittedName>
</protein>
<evidence type="ECO:0000256" key="1">
    <source>
        <dbReference type="SAM" id="Coils"/>
    </source>
</evidence>
<dbReference type="GO" id="GO:0001764">
    <property type="term" value="P:neuron migration"/>
    <property type="evidence" value="ECO:0007669"/>
    <property type="project" value="TreeGrafter"/>
</dbReference>
<dbReference type="AlphaFoldDB" id="L5M990"/>
<dbReference type="GO" id="GO:0035148">
    <property type="term" value="P:tube formation"/>
    <property type="evidence" value="ECO:0007669"/>
    <property type="project" value="TreeGrafter"/>
</dbReference>
<keyword evidence="1" id="KW-0175">Coiled coil</keyword>
<sequence length="220" mass="25536">MRARMGKTFRYRCLPREIERLTLELRESRQHVEREQQKAAGASEELLTLTERLGEAERQLHLTRLEKEAIQQSFSSEAKAQALQAQQREQELTQKMQQMEAQHDRTESEQYSLLTSQNAFLTKLKEECCTLAKKLEQISQKSRLQQLDQHSQASAQHLVQVLSRQNELLQERQSLSEEAERLRAQVVVQPLSHPGRQVKTSFFVKKRYLGVDVALADLPS</sequence>
<dbReference type="PANTHER" id="PTHR34343:SF1">
    <property type="entry name" value="SEROLOGICALLY DEFINED COLON CANCER ANTIGEN 8"/>
    <property type="match status" value="1"/>
</dbReference>
<dbReference type="GO" id="GO:0007098">
    <property type="term" value="P:centrosome cycle"/>
    <property type="evidence" value="ECO:0007669"/>
    <property type="project" value="InterPro"/>
</dbReference>
<evidence type="ECO:0000313" key="4">
    <source>
        <dbReference type="Proteomes" id="UP000010556"/>
    </source>
</evidence>
<reference evidence="4" key="1">
    <citation type="journal article" date="2013" name="Science">
        <title>Comparative analysis of bat genomes provides insight into the evolution of flight and immunity.</title>
        <authorList>
            <person name="Zhang G."/>
            <person name="Cowled C."/>
            <person name="Shi Z."/>
            <person name="Huang Z."/>
            <person name="Bishop-Lilly K.A."/>
            <person name="Fang X."/>
            <person name="Wynne J.W."/>
            <person name="Xiong Z."/>
            <person name="Baker M.L."/>
            <person name="Zhao W."/>
            <person name="Tachedjian M."/>
            <person name="Zhu Y."/>
            <person name="Zhou P."/>
            <person name="Jiang X."/>
            <person name="Ng J."/>
            <person name="Yang L."/>
            <person name="Wu L."/>
            <person name="Xiao J."/>
            <person name="Feng Y."/>
            <person name="Chen Y."/>
            <person name="Sun X."/>
            <person name="Zhang Y."/>
            <person name="Marsh G.A."/>
            <person name="Crameri G."/>
            <person name="Broder C.C."/>
            <person name="Frey K.G."/>
            <person name="Wang L.F."/>
            <person name="Wang J."/>
        </authorList>
    </citation>
    <scope>NUCLEOTIDE SEQUENCE [LARGE SCALE GENOMIC DNA]</scope>
</reference>
<feature type="coiled-coil region" evidence="1">
    <location>
        <begin position="158"/>
        <end position="185"/>
    </location>
</feature>
<dbReference type="EMBL" id="KB102792">
    <property type="protein sequence ID" value="ELK34936.1"/>
    <property type="molecule type" value="Genomic_DNA"/>
</dbReference>